<evidence type="ECO:0000256" key="1">
    <source>
        <dbReference type="SAM" id="SignalP"/>
    </source>
</evidence>
<keyword evidence="3" id="KW-1185">Reference proteome</keyword>
<organism evidence="2 3">
    <name type="scientific">Herbihabitans rhizosphaerae</name>
    <dbReference type="NCBI Taxonomy" id="1872711"/>
    <lineage>
        <taxon>Bacteria</taxon>
        <taxon>Bacillati</taxon>
        <taxon>Actinomycetota</taxon>
        <taxon>Actinomycetes</taxon>
        <taxon>Pseudonocardiales</taxon>
        <taxon>Pseudonocardiaceae</taxon>
        <taxon>Herbihabitans</taxon>
    </lineage>
</organism>
<keyword evidence="1" id="KW-0732">Signal</keyword>
<evidence type="ECO:0000313" key="3">
    <source>
        <dbReference type="Proteomes" id="UP000294257"/>
    </source>
</evidence>
<protein>
    <recommendedName>
        <fullName evidence="4">Secreted protein</fullName>
    </recommendedName>
</protein>
<dbReference type="AlphaFoldDB" id="A0A4Q7KJP7"/>
<reference evidence="2 3" key="1">
    <citation type="submission" date="2019-02" db="EMBL/GenBank/DDBJ databases">
        <title>Genomic Encyclopedia of Type Strains, Phase IV (KMG-IV): sequencing the most valuable type-strain genomes for metagenomic binning, comparative biology and taxonomic classification.</title>
        <authorList>
            <person name="Goeker M."/>
        </authorList>
    </citation>
    <scope>NUCLEOTIDE SEQUENCE [LARGE SCALE GENOMIC DNA]</scope>
    <source>
        <strain evidence="2 3">DSM 101727</strain>
    </source>
</reference>
<name>A0A4Q7KJP7_9PSEU</name>
<sequence>MRIRRSLAFLAIAVMATFSMMGTASATSAATPAGTTEAAALDCTPHSNTPYLRVFCKHNGVTIANGHLIVVAGGPALVACDYVAGGGRYVVESYVEWRQGTNLLRTSILDDNPQSCRGKMVPIPDGTKVEVWVCVRDHGCSARASGTTRSADRG</sequence>
<dbReference type="RefSeq" id="WP_130347503.1">
    <property type="nucleotide sequence ID" value="NZ_SGWQ01000010.1"/>
</dbReference>
<proteinExistence type="predicted"/>
<feature type="signal peptide" evidence="1">
    <location>
        <begin position="1"/>
        <end position="26"/>
    </location>
</feature>
<dbReference type="Proteomes" id="UP000294257">
    <property type="component" value="Unassembled WGS sequence"/>
</dbReference>
<comment type="caution">
    <text evidence="2">The sequence shown here is derived from an EMBL/GenBank/DDBJ whole genome shotgun (WGS) entry which is preliminary data.</text>
</comment>
<feature type="chain" id="PRO_5020269014" description="Secreted protein" evidence="1">
    <location>
        <begin position="27"/>
        <end position="154"/>
    </location>
</feature>
<gene>
    <name evidence="2" type="ORF">EV193_110258</name>
</gene>
<accession>A0A4Q7KJP7</accession>
<evidence type="ECO:0000313" key="2">
    <source>
        <dbReference type="EMBL" id="RZS34106.1"/>
    </source>
</evidence>
<dbReference type="EMBL" id="SGWQ01000010">
    <property type="protein sequence ID" value="RZS34106.1"/>
    <property type="molecule type" value="Genomic_DNA"/>
</dbReference>
<evidence type="ECO:0008006" key="4">
    <source>
        <dbReference type="Google" id="ProtNLM"/>
    </source>
</evidence>